<keyword evidence="1" id="KW-0732">Signal</keyword>
<dbReference type="Proteomes" id="UP000187941">
    <property type="component" value="Chromosome"/>
</dbReference>
<name>A0A1P9WTF0_9BACT</name>
<accession>A0A1P9WTF0</accession>
<dbReference type="KEGG" id="smon:AWR27_04440"/>
<feature type="signal peptide" evidence="1">
    <location>
        <begin position="1"/>
        <end position="20"/>
    </location>
</feature>
<dbReference type="EMBL" id="CP014263">
    <property type="protein sequence ID" value="AQG78649.1"/>
    <property type="molecule type" value="Genomic_DNA"/>
</dbReference>
<evidence type="ECO:0000256" key="1">
    <source>
        <dbReference type="SAM" id="SignalP"/>
    </source>
</evidence>
<gene>
    <name evidence="2" type="ORF">AWR27_04440</name>
</gene>
<keyword evidence="3" id="KW-1185">Reference proteome</keyword>
<proteinExistence type="predicted"/>
<evidence type="ECO:0000313" key="3">
    <source>
        <dbReference type="Proteomes" id="UP000187941"/>
    </source>
</evidence>
<dbReference type="Gene3D" id="2.50.20.10">
    <property type="entry name" value="Lipoprotein localisation LolA/LolB/LppX"/>
    <property type="match status" value="1"/>
</dbReference>
<sequence>MKKQLITLVALVAIPTFSFAQTADEVIDKHVAAIGGADKIAAVKTLEMDQSMAVMGMEMTAKNVYVVGQSLRSDVSVMGQQITNVFDGDKGWMINPMAGGNTAQDLPAEALKAGKTATEPQMFHLAYLKADKLPYELVGKEKFKEKDAYNLKVTRPEGVYNYFIAADDYQLLGLKGSSPQGETSATFSDYKVVDGLSVPHTFEVSNPQVPAPITAKITKLTINSPVDNTIFAKPK</sequence>
<feature type="chain" id="PRO_5012953081" description="DUF4292 domain-containing protein" evidence="1">
    <location>
        <begin position="21"/>
        <end position="235"/>
    </location>
</feature>
<protein>
    <recommendedName>
        <fullName evidence="4">DUF4292 domain-containing protein</fullName>
    </recommendedName>
</protein>
<dbReference type="OrthoDB" id="128937at2"/>
<dbReference type="RefSeq" id="WP_077130089.1">
    <property type="nucleotide sequence ID" value="NZ_CP014263.1"/>
</dbReference>
<evidence type="ECO:0000313" key="2">
    <source>
        <dbReference type="EMBL" id="AQG78649.1"/>
    </source>
</evidence>
<organism evidence="2 3">
    <name type="scientific">Spirosoma montaniterrae</name>
    <dbReference type="NCBI Taxonomy" id="1178516"/>
    <lineage>
        <taxon>Bacteria</taxon>
        <taxon>Pseudomonadati</taxon>
        <taxon>Bacteroidota</taxon>
        <taxon>Cytophagia</taxon>
        <taxon>Cytophagales</taxon>
        <taxon>Cytophagaceae</taxon>
        <taxon>Spirosoma</taxon>
    </lineage>
</organism>
<dbReference type="STRING" id="1178516.AWR27_04440"/>
<dbReference type="AlphaFoldDB" id="A0A1P9WTF0"/>
<reference evidence="2 3" key="1">
    <citation type="submission" date="2016-01" db="EMBL/GenBank/DDBJ databases">
        <authorList>
            <person name="Oliw E.H."/>
        </authorList>
    </citation>
    <scope>NUCLEOTIDE SEQUENCE [LARGE SCALE GENOMIC DNA]</scope>
    <source>
        <strain evidence="2 3">DY10</strain>
    </source>
</reference>
<evidence type="ECO:0008006" key="4">
    <source>
        <dbReference type="Google" id="ProtNLM"/>
    </source>
</evidence>